<dbReference type="AlphaFoldDB" id="A0A2T5YJD4"/>
<dbReference type="OrthoDB" id="9773828at2"/>
<accession>A0A2T5YJD4</accession>
<dbReference type="PANTHER" id="PTHR43364">
    <property type="entry name" value="NADH-SPECIFIC METHYLGLYOXAL REDUCTASE-RELATED"/>
    <property type="match status" value="1"/>
</dbReference>
<proteinExistence type="predicted"/>
<name>A0A2T5YJD4_9BACT</name>
<evidence type="ECO:0000313" key="4">
    <source>
        <dbReference type="Proteomes" id="UP000244225"/>
    </source>
</evidence>
<dbReference type="InterPro" id="IPR036812">
    <property type="entry name" value="NAD(P)_OxRdtase_dom_sf"/>
</dbReference>
<keyword evidence="4" id="KW-1185">Reference proteome</keyword>
<comment type="caution">
    <text evidence="3">The sequence shown here is derived from an EMBL/GenBank/DDBJ whole genome shotgun (WGS) entry which is preliminary data.</text>
</comment>
<evidence type="ECO:0000256" key="1">
    <source>
        <dbReference type="ARBA" id="ARBA00023002"/>
    </source>
</evidence>
<dbReference type="FunFam" id="3.20.20.100:FF:000004">
    <property type="entry name" value="Oxidoreductase, aldo/keto reductase"/>
    <property type="match status" value="1"/>
</dbReference>
<dbReference type="GO" id="GO:0005829">
    <property type="term" value="C:cytosol"/>
    <property type="evidence" value="ECO:0007669"/>
    <property type="project" value="TreeGrafter"/>
</dbReference>
<dbReference type="Pfam" id="PF00248">
    <property type="entry name" value="Aldo_ket_red"/>
    <property type="match status" value="1"/>
</dbReference>
<dbReference type="SUPFAM" id="SSF51430">
    <property type="entry name" value="NAD(P)-linked oxidoreductase"/>
    <property type="match status" value="1"/>
</dbReference>
<dbReference type="InterPro" id="IPR050523">
    <property type="entry name" value="AKR_Detox_Biosynth"/>
</dbReference>
<gene>
    <name evidence="3" type="ORF">C8N40_104154</name>
</gene>
<dbReference type="CDD" id="cd19081">
    <property type="entry name" value="AKR_AKR9C1"/>
    <property type="match status" value="1"/>
</dbReference>
<dbReference type="RefSeq" id="WP_108211537.1">
    <property type="nucleotide sequence ID" value="NZ_QBKI01000004.1"/>
</dbReference>
<sequence>MNKRKLGNTTLQTSPIVVGANVFGWTLNEKESFAILDEAFEAGFNTIDTADAYSRWAEGNKGGESETIIGKWMKDRGNREQVVVITKVGSDMGQGHKDISEKYILKAAEDSLRRLQTDHIDLYFTHWDDDKTPVEETLGAYQKLIQAGKVRYIGASNLSPERLRASLKASQAHGLPRYEVFQPGYNLYDRQEYEQGVAPICQEEGLGVITYYALASGFLSGKYRSEEDLSKSVRGGGVKKYLDARGQRILAALDSLSEKYAVSQASIALAWLMHNPLVTAPIASATKSKHVQAFTEATQVVLSPEDMQLLDKASAYTTSS</sequence>
<reference evidence="3 4" key="1">
    <citation type="submission" date="2018-04" db="EMBL/GenBank/DDBJ databases">
        <title>Genomic Encyclopedia of Archaeal and Bacterial Type Strains, Phase II (KMG-II): from individual species to whole genera.</title>
        <authorList>
            <person name="Goeker M."/>
        </authorList>
    </citation>
    <scope>NUCLEOTIDE SEQUENCE [LARGE SCALE GENOMIC DNA]</scope>
    <source>
        <strain evidence="3 4">DSM 100162</strain>
    </source>
</reference>
<keyword evidence="1" id="KW-0560">Oxidoreductase</keyword>
<evidence type="ECO:0000313" key="3">
    <source>
        <dbReference type="EMBL" id="PTX19422.1"/>
    </source>
</evidence>
<protein>
    <submittedName>
        <fullName evidence="3">Aryl-alcohol dehydrogenase-like predicted oxidoreductase</fullName>
    </submittedName>
</protein>
<dbReference type="EMBL" id="QBKI01000004">
    <property type="protein sequence ID" value="PTX19422.1"/>
    <property type="molecule type" value="Genomic_DNA"/>
</dbReference>
<evidence type="ECO:0000259" key="2">
    <source>
        <dbReference type="Pfam" id="PF00248"/>
    </source>
</evidence>
<dbReference type="Proteomes" id="UP000244225">
    <property type="component" value="Unassembled WGS sequence"/>
</dbReference>
<dbReference type="Gene3D" id="3.20.20.100">
    <property type="entry name" value="NADP-dependent oxidoreductase domain"/>
    <property type="match status" value="1"/>
</dbReference>
<feature type="domain" description="NADP-dependent oxidoreductase" evidence="2">
    <location>
        <begin position="15"/>
        <end position="313"/>
    </location>
</feature>
<dbReference type="GO" id="GO:0016491">
    <property type="term" value="F:oxidoreductase activity"/>
    <property type="evidence" value="ECO:0007669"/>
    <property type="project" value="UniProtKB-KW"/>
</dbReference>
<dbReference type="PANTHER" id="PTHR43364:SF6">
    <property type="entry name" value="OXIDOREDUCTASE-RELATED"/>
    <property type="match status" value="1"/>
</dbReference>
<dbReference type="InterPro" id="IPR023210">
    <property type="entry name" value="NADP_OxRdtase_dom"/>
</dbReference>
<organism evidence="3 4">
    <name type="scientific">Pontibacter mucosus</name>
    <dbReference type="NCBI Taxonomy" id="1649266"/>
    <lineage>
        <taxon>Bacteria</taxon>
        <taxon>Pseudomonadati</taxon>
        <taxon>Bacteroidota</taxon>
        <taxon>Cytophagia</taxon>
        <taxon>Cytophagales</taxon>
        <taxon>Hymenobacteraceae</taxon>
        <taxon>Pontibacter</taxon>
    </lineage>
</organism>